<feature type="region of interest" description="Disordered" evidence="1">
    <location>
        <begin position="1"/>
        <end position="69"/>
    </location>
</feature>
<gene>
    <name evidence="2" type="ORF">GCM10008985_06550</name>
</gene>
<evidence type="ECO:0000313" key="3">
    <source>
        <dbReference type="Proteomes" id="UP001500962"/>
    </source>
</evidence>
<name>A0AAV3SE40_HALDO</name>
<proteinExistence type="predicted"/>
<comment type="caution">
    <text evidence="2">The sequence shown here is derived from an EMBL/GenBank/DDBJ whole genome shotgun (WGS) entry which is preliminary data.</text>
</comment>
<dbReference type="EMBL" id="BAAADN010000010">
    <property type="protein sequence ID" value="GAA0453487.1"/>
    <property type="molecule type" value="Genomic_DNA"/>
</dbReference>
<evidence type="ECO:0000313" key="2">
    <source>
        <dbReference type="EMBL" id="GAA0453487.1"/>
    </source>
</evidence>
<sequence>MDCFMSHERYWNGDHERKDTRRANHNSDLATTEYRREAEKHTEREDSQNSTTDLQPPNRILKTVRSVIT</sequence>
<dbReference type="AlphaFoldDB" id="A0AAV3SE40"/>
<organism evidence="2 3">
    <name type="scientific">Halococcus dombrowskii</name>
    <dbReference type="NCBI Taxonomy" id="179637"/>
    <lineage>
        <taxon>Archaea</taxon>
        <taxon>Methanobacteriati</taxon>
        <taxon>Methanobacteriota</taxon>
        <taxon>Stenosarchaea group</taxon>
        <taxon>Halobacteria</taxon>
        <taxon>Halobacteriales</taxon>
        <taxon>Halococcaceae</taxon>
        <taxon>Halococcus</taxon>
    </lineage>
</organism>
<feature type="compositionally biased region" description="Basic and acidic residues" evidence="1">
    <location>
        <begin position="1"/>
        <end position="22"/>
    </location>
</feature>
<evidence type="ECO:0000256" key="1">
    <source>
        <dbReference type="SAM" id="MobiDB-lite"/>
    </source>
</evidence>
<reference evidence="2" key="1">
    <citation type="journal article" date="2014" name="Int. J. Syst. Evol. Microbiol.">
        <title>Complete genome sequence of Corynebacterium casei LMG S-19264T (=DSM 44701T), isolated from a smear-ripened cheese.</title>
        <authorList>
            <consortium name="US DOE Joint Genome Institute (JGI-PGF)"/>
            <person name="Walter F."/>
            <person name="Albersmeier A."/>
            <person name="Kalinowski J."/>
            <person name="Ruckert C."/>
        </authorList>
    </citation>
    <scope>NUCLEOTIDE SEQUENCE</scope>
    <source>
        <strain evidence="2">JCM 12289</strain>
    </source>
</reference>
<dbReference type="Proteomes" id="UP001500962">
    <property type="component" value="Unassembled WGS sequence"/>
</dbReference>
<protein>
    <submittedName>
        <fullName evidence="2">Uncharacterized protein</fullName>
    </submittedName>
</protein>
<feature type="compositionally biased region" description="Basic and acidic residues" evidence="1">
    <location>
        <begin position="33"/>
        <end position="47"/>
    </location>
</feature>
<reference evidence="2" key="2">
    <citation type="submission" date="2023-12" db="EMBL/GenBank/DDBJ databases">
        <authorList>
            <person name="Sun Q."/>
            <person name="Inoue M."/>
        </authorList>
    </citation>
    <scope>NUCLEOTIDE SEQUENCE</scope>
    <source>
        <strain evidence="2">JCM 12289</strain>
    </source>
</reference>
<accession>A0AAV3SE40</accession>